<feature type="transmembrane region" description="Helical" evidence="6">
    <location>
        <begin position="356"/>
        <end position="379"/>
    </location>
</feature>
<protein>
    <submittedName>
        <fullName evidence="8">MFS transporter</fullName>
    </submittedName>
</protein>
<dbReference type="Pfam" id="PF07690">
    <property type="entry name" value="MFS_1"/>
    <property type="match status" value="1"/>
</dbReference>
<keyword evidence="4 6" id="KW-1133">Transmembrane helix</keyword>
<evidence type="ECO:0000256" key="4">
    <source>
        <dbReference type="ARBA" id="ARBA00022989"/>
    </source>
</evidence>
<dbReference type="InterPro" id="IPR020846">
    <property type="entry name" value="MFS_dom"/>
</dbReference>
<feature type="transmembrane region" description="Helical" evidence="6">
    <location>
        <begin position="72"/>
        <end position="95"/>
    </location>
</feature>
<feature type="domain" description="Major facilitator superfamily (MFS) profile" evidence="7">
    <location>
        <begin position="6"/>
        <end position="385"/>
    </location>
</feature>
<dbReference type="InterPro" id="IPR036259">
    <property type="entry name" value="MFS_trans_sf"/>
</dbReference>
<feature type="transmembrane region" description="Helical" evidence="6">
    <location>
        <begin position="40"/>
        <end position="60"/>
    </location>
</feature>
<name>A0ABR7T8I8_HELCL</name>
<comment type="caution">
    <text evidence="8">The sequence shown here is derived from an EMBL/GenBank/DDBJ whole genome shotgun (WGS) entry which is preliminary data.</text>
</comment>
<organism evidence="8 9">
    <name type="scientific">Heliobacterium chlorum</name>
    <dbReference type="NCBI Taxonomy" id="2698"/>
    <lineage>
        <taxon>Bacteria</taxon>
        <taxon>Bacillati</taxon>
        <taxon>Bacillota</taxon>
        <taxon>Clostridia</taxon>
        <taxon>Eubacteriales</taxon>
        <taxon>Heliobacteriaceae</taxon>
        <taxon>Heliobacterium</taxon>
    </lineage>
</organism>
<dbReference type="SUPFAM" id="SSF103473">
    <property type="entry name" value="MFS general substrate transporter"/>
    <property type="match status" value="1"/>
</dbReference>
<sequence>MKEGRATIILFITLFLVMAGFGVILPTLPYLVIHMGGNSVSLGFLTASYSLLQFFFAPLWGRWSDRIGRRPVLLIGLSGYGVTFILFGLASQLWMLFGIRLLSGMISSATLPTAMAYMADITPAEKRARGMGMMGAAMGLGMIVGPALGGWLGHYGFSIPFFVAGAMALMTMPFAFALLPESLKEENRRIEAATDPNPWPLLRAFRHPQRWLFGLTFIISFTMALFEGTFALFSYERFQFGTREMGFLFAALGFLAVLIQAGLMGKLVKRFGNVRLIIGGLILSACGLTLTLFAPAVLWLFLFTALYSMGSSILRPNVSTLVSQTAPEGQGLSLGIMQSFDSLGRIMGPIVGGALYHLWFGLPYLAGALSVAVTLLVAWKRLRGYGRLLEEQS</sequence>
<dbReference type="PANTHER" id="PTHR23504:SF15">
    <property type="entry name" value="MAJOR FACILITATOR SUPERFAMILY (MFS) PROFILE DOMAIN-CONTAINING PROTEIN"/>
    <property type="match status" value="1"/>
</dbReference>
<dbReference type="PRINTS" id="PR01035">
    <property type="entry name" value="TCRTETA"/>
</dbReference>
<keyword evidence="3 6" id="KW-0812">Transmembrane</keyword>
<dbReference type="EMBL" id="JACVHF010000033">
    <property type="protein sequence ID" value="MBC9786340.1"/>
    <property type="molecule type" value="Genomic_DNA"/>
</dbReference>
<evidence type="ECO:0000256" key="3">
    <source>
        <dbReference type="ARBA" id="ARBA00022692"/>
    </source>
</evidence>
<feature type="transmembrane region" description="Helical" evidence="6">
    <location>
        <begin position="276"/>
        <end position="302"/>
    </location>
</feature>
<evidence type="ECO:0000256" key="5">
    <source>
        <dbReference type="ARBA" id="ARBA00023136"/>
    </source>
</evidence>
<comment type="subcellular location">
    <subcellularLocation>
        <location evidence="1">Cell membrane</location>
        <topology evidence="1">Multi-pass membrane protein</topology>
    </subcellularLocation>
</comment>
<evidence type="ECO:0000313" key="8">
    <source>
        <dbReference type="EMBL" id="MBC9786340.1"/>
    </source>
</evidence>
<feature type="transmembrane region" description="Helical" evidence="6">
    <location>
        <begin position="211"/>
        <end position="233"/>
    </location>
</feature>
<feature type="transmembrane region" description="Helical" evidence="6">
    <location>
        <begin position="159"/>
        <end position="179"/>
    </location>
</feature>
<keyword evidence="9" id="KW-1185">Reference proteome</keyword>
<dbReference type="RefSeq" id="WP_188041761.1">
    <property type="nucleotide sequence ID" value="NZ_JACVHF010000033.1"/>
</dbReference>
<accession>A0ABR7T8I8</accession>
<evidence type="ECO:0000256" key="2">
    <source>
        <dbReference type="ARBA" id="ARBA00022448"/>
    </source>
</evidence>
<keyword evidence="5 6" id="KW-0472">Membrane</keyword>
<dbReference type="PANTHER" id="PTHR23504">
    <property type="entry name" value="MAJOR FACILITATOR SUPERFAMILY DOMAIN-CONTAINING PROTEIN 10"/>
    <property type="match status" value="1"/>
</dbReference>
<evidence type="ECO:0000259" key="7">
    <source>
        <dbReference type="PROSITE" id="PS50850"/>
    </source>
</evidence>
<feature type="transmembrane region" description="Helical" evidence="6">
    <location>
        <begin position="7"/>
        <end position="28"/>
    </location>
</feature>
<keyword evidence="2" id="KW-0813">Transport</keyword>
<reference evidence="8 9" key="1">
    <citation type="submission" date="2020-07" db="EMBL/GenBank/DDBJ databases">
        <title>Draft whole-genome sequence of Heliobacterium chlorum DSM 3682, type strain.</title>
        <authorList>
            <person name="Kyndt J.A."/>
            <person name="Meyer T.E."/>
            <person name="Imhoff J.F."/>
        </authorList>
    </citation>
    <scope>NUCLEOTIDE SEQUENCE [LARGE SCALE GENOMIC DNA]</scope>
    <source>
        <strain evidence="8 9">DSM 3682</strain>
    </source>
</reference>
<evidence type="ECO:0000256" key="6">
    <source>
        <dbReference type="SAM" id="Phobius"/>
    </source>
</evidence>
<evidence type="ECO:0000313" key="9">
    <source>
        <dbReference type="Proteomes" id="UP000617402"/>
    </source>
</evidence>
<dbReference type="Gene3D" id="1.20.1250.20">
    <property type="entry name" value="MFS general substrate transporter like domains"/>
    <property type="match status" value="1"/>
</dbReference>
<gene>
    <name evidence="8" type="ORF">H1S01_17925</name>
</gene>
<feature type="transmembrane region" description="Helical" evidence="6">
    <location>
        <begin position="131"/>
        <end position="153"/>
    </location>
</feature>
<feature type="transmembrane region" description="Helical" evidence="6">
    <location>
        <begin position="101"/>
        <end position="119"/>
    </location>
</feature>
<dbReference type="PROSITE" id="PS50850">
    <property type="entry name" value="MFS"/>
    <property type="match status" value="1"/>
</dbReference>
<proteinExistence type="predicted"/>
<dbReference type="InterPro" id="IPR001958">
    <property type="entry name" value="Tet-R_TetA/multi-R_MdtG-like"/>
</dbReference>
<dbReference type="Proteomes" id="UP000617402">
    <property type="component" value="Unassembled WGS sequence"/>
</dbReference>
<feature type="transmembrane region" description="Helical" evidence="6">
    <location>
        <begin position="245"/>
        <end position="264"/>
    </location>
</feature>
<dbReference type="InterPro" id="IPR011701">
    <property type="entry name" value="MFS"/>
</dbReference>
<evidence type="ECO:0000256" key="1">
    <source>
        <dbReference type="ARBA" id="ARBA00004651"/>
    </source>
</evidence>